<evidence type="ECO:0000256" key="4">
    <source>
        <dbReference type="ARBA" id="ARBA00023172"/>
    </source>
</evidence>
<evidence type="ECO:0000313" key="8">
    <source>
        <dbReference type="Proteomes" id="UP000295525"/>
    </source>
</evidence>
<keyword evidence="5" id="KW-0175">Coiled coil</keyword>
<evidence type="ECO:0000256" key="5">
    <source>
        <dbReference type="SAM" id="Coils"/>
    </source>
</evidence>
<organism evidence="7 8">
    <name type="scientific">Paralcaligenes ureilyticus</name>
    <dbReference type="NCBI Taxonomy" id="627131"/>
    <lineage>
        <taxon>Bacteria</taxon>
        <taxon>Pseudomonadati</taxon>
        <taxon>Pseudomonadota</taxon>
        <taxon>Betaproteobacteria</taxon>
        <taxon>Burkholderiales</taxon>
        <taxon>Alcaligenaceae</taxon>
        <taxon>Paralcaligenes</taxon>
    </lineage>
</organism>
<protein>
    <submittedName>
        <fullName evidence="7">Phage integrase family protein</fullName>
    </submittedName>
</protein>
<evidence type="ECO:0000256" key="3">
    <source>
        <dbReference type="ARBA" id="ARBA00023125"/>
    </source>
</evidence>
<dbReference type="CDD" id="cd00801">
    <property type="entry name" value="INT_P4_C"/>
    <property type="match status" value="1"/>
</dbReference>
<dbReference type="EMBL" id="SMAJ01000003">
    <property type="protein sequence ID" value="TCT09594.1"/>
    <property type="molecule type" value="Genomic_DNA"/>
</dbReference>
<evidence type="ECO:0000256" key="2">
    <source>
        <dbReference type="ARBA" id="ARBA00022908"/>
    </source>
</evidence>
<dbReference type="GO" id="GO:0003677">
    <property type="term" value="F:DNA binding"/>
    <property type="evidence" value="ECO:0007669"/>
    <property type="project" value="UniProtKB-KW"/>
</dbReference>
<dbReference type="InterPro" id="IPR011010">
    <property type="entry name" value="DNA_brk_join_enz"/>
</dbReference>
<dbReference type="Proteomes" id="UP000295525">
    <property type="component" value="Unassembled WGS sequence"/>
</dbReference>
<keyword evidence="8" id="KW-1185">Reference proteome</keyword>
<dbReference type="Gene3D" id="1.10.443.10">
    <property type="entry name" value="Intergrase catalytic core"/>
    <property type="match status" value="1"/>
</dbReference>
<dbReference type="Pfam" id="PF00589">
    <property type="entry name" value="Phage_integrase"/>
    <property type="match status" value="1"/>
</dbReference>
<feature type="domain" description="Tyr recombinase" evidence="6">
    <location>
        <begin position="261"/>
        <end position="435"/>
    </location>
</feature>
<keyword evidence="3" id="KW-0238">DNA-binding</keyword>
<reference evidence="7 8" key="1">
    <citation type="submission" date="2019-03" db="EMBL/GenBank/DDBJ databases">
        <title>Genomic Encyclopedia of Type Strains, Phase IV (KMG-IV): sequencing the most valuable type-strain genomes for metagenomic binning, comparative biology and taxonomic classification.</title>
        <authorList>
            <person name="Goeker M."/>
        </authorList>
    </citation>
    <scope>NUCLEOTIDE SEQUENCE [LARGE SCALE GENOMIC DNA]</scope>
    <source>
        <strain evidence="7 8">DSM 24591</strain>
    </source>
</reference>
<dbReference type="InterPro" id="IPR013762">
    <property type="entry name" value="Integrase-like_cat_sf"/>
</dbReference>
<feature type="coiled-coil region" evidence="5">
    <location>
        <begin position="83"/>
        <end position="110"/>
    </location>
</feature>
<evidence type="ECO:0000313" key="7">
    <source>
        <dbReference type="EMBL" id="TCT09594.1"/>
    </source>
</evidence>
<dbReference type="GO" id="GO:0015074">
    <property type="term" value="P:DNA integration"/>
    <property type="evidence" value="ECO:0007669"/>
    <property type="project" value="UniProtKB-KW"/>
</dbReference>
<dbReference type="InterPro" id="IPR010998">
    <property type="entry name" value="Integrase_recombinase_N"/>
</dbReference>
<accession>A0A4R3M7X5</accession>
<gene>
    <name evidence="7" type="ORF">EDC26_103213</name>
</gene>
<keyword evidence="4" id="KW-0233">DNA recombination</keyword>
<dbReference type="SUPFAM" id="SSF56349">
    <property type="entry name" value="DNA breaking-rejoining enzymes"/>
    <property type="match status" value="1"/>
</dbReference>
<comment type="similarity">
    <text evidence="1">Belongs to the 'phage' integrase family.</text>
</comment>
<keyword evidence="2" id="KW-0229">DNA integration</keyword>
<evidence type="ECO:0000259" key="6">
    <source>
        <dbReference type="Pfam" id="PF00589"/>
    </source>
</evidence>
<dbReference type="PANTHER" id="PTHR30629:SF2">
    <property type="entry name" value="PROPHAGE INTEGRASE INTS-RELATED"/>
    <property type="match status" value="1"/>
</dbReference>
<sequence>MELRHVDHGAILLEDGLKGRAGTKKGALSIRWTHRYFSPTLKKTREIGCGIWPVEKMKTIRVRRDGYRLLLSQSLDPLDEAQAAALEGQRHLAEERASLAEREAQAATEAATLLTVDSLMLAWLKDGVRHRDGNKEITWRYEKYIKVGLGPIPVKLLTEDRVRGHLKELVARGMNRTAVHVRDNLTAAFRWAERRQPWRRLLIDGNPLDLIDIKQIVDIDYDNIRTRKLSEVEIAELGTILHTIRYGYEQAAAGTKYMHLRPIQEDTELAVWIMLSTLCRVGELSKAEWRYVDFDARTWHVPRDHVKKLRGNVHTGITISLSDFAFDLFKRLHLINGNTPYLIPARRGDKGHINEQAITKQITDRQAMFCKTGKAKQNRKQDNSLVLSKGSNGNWTSHDLRRTGATLMQSLGITPVVIDFCQNHVLEGSKTRRHYMQHPYIAEMKVAWTALGQYLLLMKNAKNGDA</sequence>
<proteinExistence type="inferred from homology"/>
<dbReference type="GO" id="GO:0006310">
    <property type="term" value="P:DNA recombination"/>
    <property type="evidence" value="ECO:0007669"/>
    <property type="project" value="UniProtKB-KW"/>
</dbReference>
<dbReference type="Gene3D" id="1.10.150.130">
    <property type="match status" value="1"/>
</dbReference>
<dbReference type="OrthoDB" id="9775880at2"/>
<dbReference type="InterPro" id="IPR050808">
    <property type="entry name" value="Phage_Integrase"/>
</dbReference>
<comment type="caution">
    <text evidence="7">The sequence shown here is derived from an EMBL/GenBank/DDBJ whole genome shotgun (WGS) entry which is preliminary data.</text>
</comment>
<evidence type="ECO:0000256" key="1">
    <source>
        <dbReference type="ARBA" id="ARBA00008857"/>
    </source>
</evidence>
<dbReference type="InterPro" id="IPR002104">
    <property type="entry name" value="Integrase_catalytic"/>
</dbReference>
<dbReference type="AlphaFoldDB" id="A0A4R3M7X5"/>
<name>A0A4R3M7X5_9BURK</name>
<dbReference type="PANTHER" id="PTHR30629">
    <property type="entry name" value="PROPHAGE INTEGRASE"/>
    <property type="match status" value="1"/>
</dbReference>